<dbReference type="EMBL" id="HBFR01031585">
    <property type="protein sequence ID" value="CAD8895702.1"/>
    <property type="molecule type" value="Transcribed_RNA"/>
</dbReference>
<comment type="similarity">
    <text evidence="1">Belongs to the metallo-beta-lactamase superfamily. RNA-metabolizing metallo-beta-lactamase-like family. CPSF2/YSH1 subfamily.</text>
</comment>
<dbReference type="GO" id="GO:0005847">
    <property type="term" value="C:mRNA cleavage and polyadenylation specificity factor complex"/>
    <property type="evidence" value="ECO:0007669"/>
    <property type="project" value="InterPro"/>
</dbReference>
<accession>A0A7S1FYW9</accession>
<evidence type="ECO:0000256" key="1">
    <source>
        <dbReference type="RuleBase" id="RU365006"/>
    </source>
</evidence>
<reference evidence="4" key="1">
    <citation type="submission" date="2021-01" db="EMBL/GenBank/DDBJ databases">
        <authorList>
            <person name="Corre E."/>
            <person name="Pelletier E."/>
            <person name="Niang G."/>
            <person name="Scheremetjew M."/>
            <person name="Finn R."/>
            <person name="Kale V."/>
            <person name="Holt S."/>
            <person name="Cochrane G."/>
            <person name="Meng A."/>
            <person name="Brown T."/>
            <person name="Cohen L."/>
        </authorList>
    </citation>
    <scope>NUCLEOTIDE SEQUENCE</scope>
    <source>
        <strain evidence="4">308</strain>
    </source>
</reference>
<dbReference type="InterPro" id="IPR027075">
    <property type="entry name" value="CPSF2"/>
</dbReference>
<dbReference type="Pfam" id="PF13299">
    <property type="entry name" value="CPSF100_C"/>
    <property type="match status" value="1"/>
</dbReference>
<evidence type="ECO:0000313" key="4">
    <source>
        <dbReference type="EMBL" id="CAD8895702.1"/>
    </source>
</evidence>
<feature type="compositionally biased region" description="Basic and acidic residues" evidence="2">
    <location>
        <begin position="45"/>
        <end position="55"/>
    </location>
</feature>
<protein>
    <recommendedName>
        <fullName evidence="1">Cleavage and polyadenylation specificity factor subunit 2</fullName>
    </recommendedName>
    <alternativeName>
        <fullName evidence="1">Cleavage and polyadenylation specificity factor 100 kDa subunit</fullName>
    </alternativeName>
</protein>
<dbReference type="GO" id="GO:0006398">
    <property type="term" value="P:mRNA 3'-end processing by stem-loop binding and cleavage"/>
    <property type="evidence" value="ECO:0007669"/>
    <property type="project" value="InterPro"/>
</dbReference>
<proteinExistence type="inferred from homology"/>
<dbReference type="PANTHER" id="PTHR45922:SF1">
    <property type="entry name" value="CLEAVAGE AND POLYADENYLATION SPECIFICITY FACTOR SUBUNIT 2"/>
    <property type="match status" value="1"/>
</dbReference>
<sequence>MTVGGAAVHAPADGRPATLNVWKAAYGVRLVDEPYVPPAQTADDGAEHKTDKEEGAPPPEMSAMQEAKMGDYTVSLVHCVATGKKVAADGSIVLAPVPVARDEASGVVLNRPTVMLSHGDVLLTDLRSQVIAQGMKARYSAHTGYQQLVVNGKIVVRRDQKTGKIDIEGPLCEDFYKVRAVVHSQYVIL</sequence>
<dbReference type="AlphaFoldDB" id="A0A7S1FYW9"/>
<evidence type="ECO:0000259" key="3">
    <source>
        <dbReference type="Pfam" id="PF13299"/>
    </source>
</evidence>
<keyword evidence="1" id="KW-0539">Nucleus</keyword>
<keyword evidence="1" id="KW-0694">RNA-binding</keyword>
<dbReference type="GO" id="GO:0003723">
    <property type="term" value="F:RNA binding"/>
    <property type="evidence" value="ECO:0007669"/>
    <property type="project" value="UniProtKB-KW"/>
</dbReference>
<feature type="domain" description="Cleavage and polyadenylation specificity factor 2 C-terminal" evidence="3">
    <location>
        <begin position="52"/>
        <end position="186"/>
    </location>
</feature>
<evidence type="ECO:0000256" key="2">
    <source>
        <dbReference type="SAM" id="MobiDB-lite"/>
    </source>
</evidence>
<name>A0A7S1FYW9_9STRA</name>
<keyword evidence="1" id="KW-0507">mRNA processing</keyword>
<dbReference type="PANTHER" id="PTHR45922">
    <property type="entry name" value="CLEAVAGE AND POLYADENYLATION SPECIFICITY FACTOR SUBUNIT 2"/>
    <property type="match status" value="1"/>
</dbReference>
<feature type="region of interest" description="Disordered" evidence="2">
    <location>
        <begin position="35"/>
        <end position="62"/>
    </location>
</feature>
<dbReference type="InterPro" id="IPR025069">
    <property type="entry name" value="Cpsf2_C"/>
</dbReference>
<comment type="subcellular location">
    <subcellularLocation>
        <location evidence="1">Nucleus</location>
    </subcellularLocation>
</comment>
<organism evidence="4">
    <name type="scientific">Corethron hystrix</name>
    <dbReference type="NCBI Taxonomy" id="216773"/>
    <lineage>
        <taxon>Eukaryota</taxon>
        <taxon>Sar</taxon>
        <taxon>Stramenopiles</taxon>
        <taxon>Ochrophyta</taxon>
        <taxon>Bacillariophyta</taxon>
        <taxon>Coscinodiscophyceae</taxon>
        <taxon>Corethrophycidae</taxon>
        <taxon>Corethrales</taxon>
        <taxon>Corethraceae</taxon>
        <taxon>Corethron</taxon>
    </lineage>
</organism>
<gene>
    <name evidence="4" type="ORF">CHYS00102_LOCUS22916</name>
</gene>